<dbReference type="PANTHER" id="PTHR12994:SF17">
    <property type="entry name" value="LD30995P"/>
    <property type="match status" value="1"/>
</dbReference>
<evidence type="ECO:0000313" key="2">
    <source>
        <dbReference type="EMBL" id="EKX54792.1"/>
    </source>
</evidence>
<accession>L1K2K5</accession>
<dbReference type="EMBL" id="JH992966">
    <property type="protein sequence ID" value="EKX54792.1"/>
    <property type="molecule type" value="Genomic_DNA"/>
</dbReference>
<evidence type="ECO:0000313" key="4">
    <source>
        <dbReference type="Proteomes" id="UP000011087"/>
    </source>
</evidence>
<dbReference type="HOGENOM" id="CLU_014823_3_0_1"/>
<evidence type="ECO:0000313" key="3">
    <source>
        <dbReference type="EnsemblProtists" id="EKX54792"/>
    </source>
</evidence>
<reference evidence="4" key="2">
    <citation type="submission" date="2012-11" db="EMBL/GenBank/DDBJ databases">
        <authorList>
            <person name="Kuo A."/>
            <person name="Curtis B.A."/>
            <person name="Tanifuji G."/>
            <person name="Burki F."/>
            <person name="Gruber A."/>
            <person name="Irimia M."/>
            <person name="Maruyama S."/>
            <person name="Arias M.C."/>
            <person name="Ball S.G."/>
            <person name="Gile G.H."/>
            <person name="Hirakawa Y."/>
            <person name="Hopkins J.F."/>
            <person name="Rensing S.A."/>
            <person name="Schmutz J."/>
            <person name="Symeonidi A."/>
            <person name="Elias M."/>
            <person name="Eveleigh R.J."/>
            <person name="Herman E.K."/>
            <person name="Klute M.J."/>
            <person name="Nakayama T."/>
            <person name="Obornik M."/>
            <person name="Reyes-Prieto A."/>
            <person name="Armbrust E.V."/>
            <person name="Aves S.J."/>
            <person name="Beiko R.G."/>
            <person name="Coutinho P."/>
            <person name="Dacks J.B."/>
            <person name="Durnford D.G."/>
            <person name="Fast N.M."/>
            <person name="Green B.R."/>
            <person name="Grisdale C."/>
            <person name="Hempe F."/>
            <person name="Henrissat B."/>
            <person name="Hoppner M.P."/>
            <person name="Ishida K.-I."/>
            <person name="Kim E."/>
            <person name="Koreny L."/>
            <person name="Kroth P.G."/>
            <person name="Liu Y."/>
            <person name="Malik S.-B."/>
            <person name="Maier U.G."/>
            <person name="McRose D."/>
            <person name="Mock T."/>
            <person name="Neilson J.A."/>
            <person name="Onodera N.T."/>
            <person name="Poole A.M."/>
            <person name="Pritham E.J."/>
            <person name="Richards T.A."/>
            <person name="Rocap G."/>
            <person name="Roy S.W."/>
            <person name="Sarai C."/>
            <person name="Schaack S."/>
            <person name="Shirato S."/>
            <person name="Slamovits C.H."/>
            <person name="Spencer D.F."/>
            <person name="Suzuki S."/>
            <person name="Worden A.Z."/>
            <person name="Zauner S."/>
            <person name="Barry K."/>
            <person name="Bell C."/>
            <person name="Bharti A.K."/>
            <person name="Crow J.A."/>
            <person name="Grimwood J."/>
            <person name="Kramer R."/>
            <person name="Lindquist E."/>
            <person name="Lucas S."/>
            <person name="Salamov A."/>
            <person name="McFadden G.I."/>
            <person name="Lane C.E."/>
            <person name="Keeling P.J."/>
            <person name="Gray M.W."/>
            <person name="Grigoriev I.V."/>
            <person name="Archibald J.M."/>
        </authorList>
    </citation>
    <scope>NUCLEOTIDE SEQUENCE</scope>
    <source>
        <strain evidence="4">CCMP2712</strain>
    </source>
</reference>
<gene>
    <name evidence="2" type="ORF">GUITHDRAFT_159096</name>
</gene>
<dbReference type="AlphaFoldDB" id="L1K2K5"/>
<dbReference type="Proteomes" id="UP000011087">
    <property type="component" value="Unassembled WGS sequence"/>
</dbReference>
<protein>
    <recommendedName>
        <fullName evidence="5">Dipeptidase</fullName>
    </recommendedName>
</protein>
<dbReference type="Pfam" id="PF03577">
    <property type="entry name" value="Peptidase_C69"/>
    <property type="match status" value="1"/>
</dbReference>
<dbReference type="InterPro" id="IPR005322">
    <property type="entry name" value="Peptidase_C69"/>
</dbReference>
<reference evidence="3" key="3">
    <citation type="submission" date="2016-03" db="UniProtKB">
        <authorList>
            <consortium name="EnsemblProtists"/>
        </authorList>
    </citation>
    <scope>IDENTIFICATION</scope>
</reference>
<name>L1K2K5_GUITC</name>
<dbReference type="STRING" id="905079.L1K2K5"/>
<dbReference type="eggNOG" id="ENOG502QR8T">
    <property type="taxonomic scope" value="Eukaryota"/>
</dbReference>
<dbReference type="GO" id="GO:0070004">
    <property type="term" value="F:cysteine-type exopeptidase activity"/>
    <property type="evidence" value="ECO:0007669"/>
    <property type="project" value="InterPro"/>
</dbReference>
<comment type="similarity">
    <text evidence="1">Belongs to the peptidase C69 family. Secernin subfamily.</text>
</comment>
<dbReference type="PANTHER" id="PTHR12994">
    <property type="entry name" value="SECERNIN"/>
    <property type="match status" value="1"/>
</dbReference>
<dbReference type="OrthoDB" id="5175656at2759"/>
<reference evidence="2 4" key="1">
    <citation type="journal article" date="2012" name="Nature">
        <title>Algal genomes reveal evolutionary mosaicism and the fate of nucleomorphs.</title>
        <authorList>
            <consortium name="DOE Joint Genome Institute"/>
            <person name="Curtis B.A."/>
            <person name="Tanifuji G."/>
            <person name="Burki F."/>
            <person name="Gruber A."/>
            <person name="Irimia M."/>
            <person name="Maruyama S."/>
            <person name="Arias M.C."/>
            <person name="Ball S.G."/>
            <person name="Gile G.H."/>
            <person name="Hirakawa Y."/>
            <person name="Hopkins J.F."/>
            <person name="Kuo A."/>
            <person name="Rensing S.A."/>
            <person name="Schmutz J."/>
            <person name="Symeonidi A."/>
            <person name="Elias M."/>
            <person name="Eveleigh R.J."/>
            <person name="Herman E.K."/>
            <person name="Klute M.J."/>
            <person name="Nakayama T."/>
            <person name="Obornik M."/>
            <person name="Reyes-Prieto A."/>
            <person name="Armbrust E.V."/>
            <person name="Aves S.J."/>
            <person name="Beiko R.G."/>
            <person name="Coutinho P."/>
            <person name="Dacks J.B."/>
            <person name="Durnford D.G."/>
            <person name="Fast N.M."/>
            <person name="Green B.R."/>
            <person name="Grisdale C.J."/>
            <person name="Hempel F."/>
            <person name="Henrissat B."/>
            <person name="Hoppner M.P."/>
            <person name="Ishida K."/>
            <person name="Kim E."/>
            <person name="Koreny L."/>
            <person name="Kroth P.G."/>
            <person name="Liu Y."/>
            <person name="Malik S.B."/>
            <person name="Maier U.G."/>
            <person name="McRose D."/>
            <person name="Mock T."/>
            <person name="Neilson J.A."/>
            <person name="Onodera N.T."/>
            <person name="Poole A.M."/>
            <person name="Pritham E.J."/>
            <person name="Richards T.A."/>
            <person name="Rocap G."/>
            <person name="Roy S.W."/>
            <person name="Sarai C."/>
            <person name="Schaack S."/>
            <person name="Shirato S."/>
            <person name="Slamovits C.H."/>
            <person name="Spencer D.F."/>
            <person name="Suzuki S."/>
            <person name="Worden A.Z."/>
            <person name="Zauner S."/>
            <person name="Barry K."/>
            <person name="Bell C."/>
            <person name="Bharti A.K."/>
            <person name="Crow J.A."/>
            <person name="Grimwood J."/>
            <person name="Kramer R."/>
            <person name="Lindquist E."/>
            <person name="Lucas S."/>
            <person name="Salamov A."/>
            <person name="McFadden G.I."/>
            <person name="Lane C.E."/>
            <person name="Keeling P.J."/>
            <person name="Gray M.W."/>
            <person name="Grigoriev I.V."/>
            <person name="Archibald J.M."/>
        </authorList>
    </citation>
    <scope>NUCLEOTIDE SEQUENCE</scope>
    <source>
        <strain evidence="2 4">CCMP2712</strain>
    </source>
</reference>
<dbReference type="GO" id="GO:0006508">
    <property type="term" value="P:proteolysis"/>
    <property type="evidence" value="ECO:0007669"/>
    <property type="project" value="InterPro"/>
</dbReference>
<dbReference type="KEGG" id="gtt:GUITHDRAFT_159096"/>
<dbReference type="GeneID" id="17311720"/>
<sequence>MRPPWQPLPLPRLLRPLLLGIAFFLSCITTPTLVRACTTILATPGSTVDGSTLNSHSNDGEGTVDPRLVRIAAADHEPNSLRDIFFAYEEYPRYIGYSRNVSEYFPSKDQTPFAPIGRIPQVPHTFAYFEETYGVINEKQVSIAESTCSGVFGAKPAGQGGKAIMSVDTLSQLAMERAATAREAVQIMGDLAVKYGFYGAGSFEGTAESLLVGDPNEGWVFHILPDDTGTSAIWVAQKVPDGHVTIVANMFIIREVNLADSENFLGSPNMFSIAQSKGWWTPGSKFDFTAIFSDGEYAHKFYTGRRIWRAYDILAPSSKFPTTYKDIRYSSPYPFSIAPDTKVELATVMAIMRDSLEGTPFDMTAGLAAGPFGSPDRWIGGDGESKVAGNWERPIALFRTSDSYVAQSRKWLPAQVGGLVWFGPHGAHATVYVPFAIGMQDLPPAYKIGNPSKLDRRSAYWAHRYVENLANLRWSDMIKDIRAQSSKWEETSKALVGKVDQIGLKDPKKMTDLYIANANGVIKSWWKLADDLMEKYADGNVYGKPVGYPAWWLQAAILAHPPVVGYPNGPPPVPSTAMQMFNRKHRGRKELKPQEALVS</sequence>
<evidence type="ECO:0008006" key="5">
    <source>
        <dbReference type="Google" id="ProtNLM"/>
    </source>
</evidence>
<dbReference type="PROSITE" id="PS51257">
    <property type="entry name" value="PROKAR_LIPOPROTEIN"/>
    <property type="match status" value="1"/>
</dbReference>
<evidence type="ECO:0000256" key="1">
    <source>
        <dbReference type="ARBA" id="ARBA00005705"/>
    </source>
</evidence>
<dbReference type="PaxDb" id="55529-EKX54792"/>
<dbReference type="SMR" id="L1K2K5"/>
<dbReference type="Gene3D" id="3.60.60.10">
    <property type="entry name" value="Penicillin V Acylase, Chain A"/>
    <property type="match status" value="1"/>
</dbReference>
<dbReference type="GO" id="GO:0016805">
    <property type="term" value="F:dipeptidase activity"/>
    <property type="evidence" value="ECO:0007669"/>
    <property type="project" value="InterPro"/>
</dbReference>
<proteinExistence type="inferred from homology"/>
<organism evidence="2">
    <name type="scientific">Guillardia theta (strain CCMP2712)</name>
    <name type="common">Cryptophyte</name>
    <dbReference type="NCBI Taxonomy" id="905079"/>
    <lineage>
        <taxon>Eukaryota</taxon>
        <taxon>Cryptophyceae</taxon>
        <taxon>Pyrenomonadales</taxon>
        <taxon>Geminigeraceae</taxon>
        <taxon>Guillardia</taxon>
    </lineage>
</organism>
<keyword evidence="4" id="KW-1185">Reference proteome</keyword>
<dbReference type="RefSeq" id="XP_005841772.1">
    <property type="nucleotide sequence ID" value="XM_005841715.1"/>
</dbReference>
<dbReference type="OMA" id="GNMNEHQ"/>
<dbReference type="EnsemblProtists" id="EKX54792">
    <property type="protein sequence ID" value="EKX54792"/>
    <property type="gene ID" value="GUITHDRAFT_159096"/>
</dbReference>